<dbReference type="InParanoid" id="A0A0R0F747"/>
<dbReference type="PANTHER" id="PTHR44042:SF15">
    <property type="entry name" value="DUPLICATED HOMEODOMAIN-LIKE SUPERFAMILY PROTEIN"/>
    <property type="match status" value="1"/>
</dbReference>
<reference evidence="3" key="2">
    <citation type="submission" date="2018-02" db="UniProtKB">
        <authorList>
            <consortium name="EnsemblPlants"/>
        </authorList>
    </citation>
    <scope>IDENTIFICATION</scope>
    <source>
        <strain evidence="3">Williams 82</strain>
    </source>
</reference>
<dbReference type="Gramene" id="KRG98344">
    <property type="protein sequence ID" value="KRG98344"/>
    <property type="gene ID" value="GLYMA_18G067100"/>
</dbReference>
<gene>
    <name evidence="2" type="ORF">GLYMA_18G067100</name>
</gene>
<dbReference type="SUPFAM" id="SSF46689">
    <property type="entry name" value="Homeodomain-like"/>
    <property type="match status" value="1"/>
</dbReference>
<feature type="region of interest" description="Disordered" evidence="1">
    <location>
        <begin position="155"/>
        <end position="175"/>
    </location>
</feature>
<dbReference type="EMBL" id="CM000851">
    <property type="protein sequence ID" value="KRG98344.1"/>
    <property type="molecule type" value="Genomic_DNA"/>
</dbReference>
<accession>A0A0R0F747</accession>
<organism evidence="2">
    <name type="scientific">Glycine max</name>
    <name type="common">Soybean</name>
    <name type="synonym">Glycine hispida</name>
    <dbReference type="NCBI Taxonomy" id="3847"/>
    <lineage>
        <taxon>Eukaryota</taxon>
        <taxon>Viridiplantae</taxon>
        <taxon>Streptophyta</taxon>
        <taxon>Embryophyta</taxon>
        <taxon>Tracheophyta</taxon>
        <taxon>Spermatophyta</taxon>
        <taxon>Magnoliopsida</taxon>
        <taxon>eudicotyledons</taxon>
        <taxon>Gunneridae</taxon>
        <taxon>Pentapetalae</taxon>
        <taxon>rosids</taxon>
        <taxon>fabids</taxon>
        <taxon>Fabales</taxon>
        <taxon>Fabaceae</taxon>
        <taxon>Papilionoideae</taxon>
        <taxon>50 kb inversion clade</taxon>
        <taxon>NPAAA clade</taxon>
        <taxon>indigoferoid/millettioid clade</taxon>
        <taxon>Phaseoleae</taxon>
        <taxon>Glycine</taxon>
        <taxon>Glycine subgen. Soja</taxon>
    </lineage>
</organism>
<dbReference type="PANTHER" id="PTHR44042">
    <property type="entry name" value="DUPLICATED HOMEODOMAIN-LIKE SUPERFAMILY PROTEIN-RELATED"/>
    <property type="match status" value="1"/>
</dbReference>
<evidence type="ECO:0008006" key="5">
    <source>
        <dbReference type="Google" id="ProtNLM"/>
    </source>
</evidence>
<keyword evidence="4" id="KW-1185">Reference proteome</keyword>
<dbReference type="Proteomes" id="UP000008827">
    <property type="component" value="Chromosome 18"/>
</dbReference>
<dbReference type="Gene3D" id="1.10.10.60">
    <property type="entry name" value="Homeodomain-like"/>
    <property type="match status" value="1"/>
</dbReference>
<protein>
    <recommendedName>
        <fullName evidence="5">Myb-like domain-containing protein</fullName>
    </recommendedName>
</protein>
<dbReference type="AlphaFoldDB" id="A0A0R0F747"/>
<evidence type="ECO:0000313" key="2">
    <source>
        <dbReference type="EMBL" id="KRG98344.1"/>
    </source>
</evidence>
<reference evidence="2 3" key="1">
    <citation type="journal article" date="2010" name="Nature">
        <title>Genome sequence of the palaeopolyploid soybean.</title>
        <authorList>
            <person name="Schmutz J."/>
            <person name="Cannon S.B."/>
            <person name="Schlueter J."/>
            <person name="Ma J."/>
            <person name="Mitros T."/>
            <person name="Nelson W."/>
            <person name="Hyten D.L."/>
            <person name="Song Q."/>
            <person name="Thelen J.J."/>
            <person name="Cheng J."/>
            <person name="Xu D."/>
            <person name="Hellsten U."/>
            <person name="May G.D."/>
            <person name="Yu Y."/>
            <person name="Sakurai T."/>
            <person name="Umezawa T."/>
            <person name="Bhattacharyya M.K."/>
            <person name="Sandhu D."/>
            <person name="Valliyodan B."/>
            <person name="Lindquist E."/>
            <person name="Peto M."/>
            <person name="Grant D."/>
            <person name="Shu S."/>
            <person name="Goodstein D."/>
            <person name="Barry K."/>
            <person name="Futrell-Griggs M."/>
            <person name="Abernathy B."/>
            <person name="Du J."/>
            <person name="Tian Z."/>
            <person name="Zhu L."/>
            <person name="Gill N."/>
            <person name="Joshi T."/>
            <person name="Libault M."/>
            <person name="Sethuraman A."/>
            <person name="Zhang X.-C."/>
            <person name="Shinozaki K."/>
            <person name="Nguyen H.T."/>
            <person name="Wing R.A."/>
            <person name="Cregan P."/>
            <person name="Specht J."/>
            <person name="Grimwood J."/>
            <person name="Rokhsar D."/>
            <person name="Stacey G."/>
            <person name="Shoemaker R.C."/>
            <person name="Jackson S.A."/>
        </authorList>
    </citation>
    <scope>NUCLEOTIDE SEQUENCE [LARGE SCALE GENOMIC DNA]</scope>
    <source>
        <strain evidence="3">cv. Williams 82</strain>
        <tissue evidence="2">Callus</tissue>
    </source>
</reference>
<feature type="compositionally biased region" description="Basic and acidic residues" evidence="1">
    <location>
        <begin position="158"/>
        <end position="175"/>
    </location>
</feature>
<dbReference type="EnsemblPlants" id="KRG98344">
    <property type="protein sequence ID" value="KRG98344"/>
    <property type="gene ID" value="GLYMA_18G067100"/>
</dbReference>
<proteinExistence type="predicted"/>
<evidence type="ECO:0000256" key="1">
    <source>
        <dbReference type="SAM" id="MobiDB-lite"/>
    </source>
</evidence>
<dbReference type="InterPro" id="IPR009057">
    <property type="entry name" value="Homeodomain-like_sf"/>
</dbReference>
<name>A0A0R0F747_SOYBN</name>
<evidence type="ECO:0000313" key="4">
    <source>
        <dbReference type="Proteomes" id="UP000008827"/>
    </source>
</evidence>
<reference evidence="2" key="3">
    <citation type="submission" date="2018-07" db="EMBL/GenBank/DDBJ databases">
        <title>WGS assembly of Glycine max.</title>
        <authorList>
            <person name="Schmutz J."/>
            <person name="Cannon S."/>
            <person name="Schlueter J."/>
            <person name="Ma J."/>
            <person name="Mitros T."/>
            <person name="Nelson W."/>
            <person name="Hyten D."/>
            <person name="Song Q."/>
            <person name="Thelen J."/>
            <person name="Cheng J."/>
            <person name="Xu D."/>
            <person name="Hellsten U."/>
            <person name="May G."/>
            <person name="Yu Y."/>
            <person name="Sakurai T."/>
            <person name="Umezawa T."/>
            <person name="Bhattacharyya M."/>
            <person name="Sandhu D."/>
            <person name="Valliyodan B."/>
            <person name="Lindquist E."/>
            <person name="Peto M."/>
            <person name="Grant D."/>
            <person name="Shu S."/>
            <person name="Goodstein D."/>
            <person name="Barry K."/>
            <person name="Futrell-Griggs M."/>
            <person name="Abernathy B."/>
            <person name="Du J."/>
            <person name="Tian Z."/>
            <person name="Zhu L."/>
            <person name="Gill N."/>
            <person name="Joshi T."/>
            <person name="Libault M."/>
            <person name="Sethuraman A."/>
            <person name="Zhang X."/>
            <person name="Shinozaki K."/>
            <person name="Nguyen H."/>
            <person name="Wing R."/>
            <person name="Cregan P."/>
            <person name="Specht J."/>
            <person name="Grimwood J."/>
            <person name="Rokhsar D."/>
            <person name="Stacey G."/>
            <person name="Shoemaker R."/>
            <person name="Jackson S."/>
        </authorList>
    </citation>
    <scope>NUCLEOTIDE SEQUENCE</scope>
    <source>
        <tissue evidence="2">Callus</tissue>
    </source>
</reference>
<sequence>MTLLSERYFQDQFLNLDSNDEEQSPSIAATHQDQFLTDSAIQYDYLKAIEDDQDDQQEVQLDDDNFFEYCCFQDQLLNLDLKGEEQSPNIMKGSSAMYEQNGFAFPKNIEDELMKDDQEQDLLFLIDVEKYHKGSWKDISRDFVPSRNPTQIASDAQKYLERIKPKEERKRRSIDDDKPYKTLFLPTLSPKQYGWI</sequence>
<evidence type="ECO:0000313" key="3">
    <source>
        <dbReference type="EnsemblPlants" id="KRG98344"/>
    </source>
</evidence>
<dbReference type="SMR" id="A0A0R0F747"/>